<gene>
    <name evidence="6" type="ORF">Vbra_4874</name>
</gene>
<organism evidence="6 7">
    <name type="scientific">Vitrella brassicaformis (strain CCMP3155)</name>
    <dbReference type="NCBI Taxonomy" id="1169540"/>
    <lineage>
        <taxon>Eukaryota</taxon>
        <taxon>Sar</taxon>
        <taxon>Alveolata</taxon>
        <taxon>Colpodellida</taxon>
        <taxon>Vitrellaceae</taxon>
        <taxon>Vitrella</taxon>
    </lineage>
</organism>
<dbReference type="EMBL" id="CDMY01000182">
    <property type="protein sequence ID" value="CEL93663.1"/>
    <property type="molecule type" value="Genomic_DNA"/>
</dbReference>
<evidence type="ECO:0000256" key="4">
    <source>
        <dbReference type="RuleBase" id="RU000461"/>
    </source>
</evidence>
<proteinExistence type="inferred from homology"/>
<evidence type="ECO:0008006" key="8">
    <source>
        <dbReference type="Google" id="ProtNLM"/>
    </source>
</evidence>
<feature type="region of interest" description="Disordered" evidence="5">
    <location>
        <begin position="51"/>
        <end position="70"/>
    </location>
</feature>
<accession>A0A0G4EE71</accession>
<evidence type="ECO:0000256" key="3">
    <source>
        <dbReference type="PIRSR" id="PIRSR602401-1"/>
    </source>
</evidence>
<dbReference type="InterPro" id="IPR001128">
    <property type="entry name" value="Cyt_P450"/>
</dbReference>
<feature type="compositionally biased region" description="Basic and acidic residues" evidence="5">
    <location>
        <begin position="1"/>
        <end position="12"/>
    </location>
</feature>
<dbReference type="PRINTS" id="PR00385">
    <property type="entry name" value="P450"/>
</dbReference>
<dbReference type="GO" id="GO:0016705">
    <property type="term" value="F:oxidoreductase activity, acting on paired donors, with incorporation or reduction of molecular oxygen"/>
    <property type="evidence" value="ECO:0007669"/>
    <property type="project" value="InterPro"/>
</dbReference>
<dbReference type="InParanoid" id="A0A0G4EE71"/>
<dbReference type="GO" id="GO:0020037">
    <property type="term" value="F:heme binding"/>
    <property type="evidence" value="ECO:0007669"/>
    <property type="project" value="InterPro"/>
</dbReference>
<comment type="cofactor">
    <cofactor evidence="1 3">
        <name>heme</name>
        <dbReference type="ChEBI" id="CHEBI:30413"/>
    </cofactor>
</comment>
<dbReference type="PRINTS" id="PR00463">
    <property type="entry name" value="EP450I"/>
</dbReference>
<dbReference type="PROSITE" id="PS00086">
    <property type="entry name" value="CYTOCHROME_P450"/>
    <property type="match status" value="1"/>
</dbReference>
<evidence type="ECO:0000313" key="7">
    <source>
        <dbReference type="Proteomes" id="UP000041254"/>
    </source>
</evidence>
<dbReference type="Pfam" id="PF00067">
    <property type="entry name" value="p450"/>
    <property type="match status" value="1"/>
</dbReference>
<keyword evidence="3 4" id="KW-0349">Heme</keyword>
<feature type="region of interest" description="Disordered" evidence="5">
    <location>
        <begin position="1"/>
        <end position="22"/>
    </location>
</feature>
<dbReference type="PhylomeDB" id="A0A0G4EE71"/>
<keyword evidence="3 4" id="KW-0408">Iron</keyword>
<dbReference type="STRING" id="1169540.A0A0G4EE71"/>
<dbReference type="InterPro" id="IPR036396">
    <property type="entry name" value="Cyt_P450_sf"/>
</dbReference>
<keyword evidence="3 4" id="KW-0479">Metal-binding</keyword>
<protein>
    <recommendedName>
        <fullName evidence="8">Cytochrome P450</fullName>
    </recommendedName>
</protein>
<dbReference type="InterPro" id="IPR050121">
    <property type="entry name" value="Cytochrome_P450_monoxygenase"/>
</dbReference>
<sequence>MHQMDVPEKEPQPPDPSPSSSLLPLAGISAAVVCLVGLEELIRLHRKRAQAATNSNTTKDAATAAKQGTRPVHEITAEERKALRDPPRVPMSVTESLALFADPKVPHLYEQWRDELKSEVFCYQLPLGKRVYVCTDWSCFPELLGADGLEKTSLFKSFDLRRRGPFTPRDVSIFSRKTTGEGWHPIRKALAPAFATKVLASKVPAYHRVLGGFCDALDSAAEKGVSVPMDQWAVRYPFHAFDEERNGEALAILESVDTIFKEFAQQVLNPFRPYMPWNDGMRKFNDAQQTYREIVQRIYQHYLNTPAEQRDPTSIMSYIHNAPYETEFARLSDIYTLINAGHDTTGYTLAWGIYHLGSNPRVLKKLQEELDGASFVGPFPTYEELSDLKYFNACVKELMRITTVASNGQFRTLDRSVKLTSKGVDYYIPAGYDIAFPFLPAFTAADIWGDGKAFRPERWLESSEEQLKVYNNVLRPFGIGPRACIGQNLATIEIRLTLAGLLRRYEFDVTAEPEPYFAITYKPRGLRVKPIRRRT</sequence>
<name>A0A0G4EE71_VITBC</name>
<dbReference type="PANTHER" id="PTHR24305:SF166">
    <property type="entry name" value="CYTOCHROME P450 12A4, MITOCHONDRIAL-RELATED"/>
    <property type="match status" value="1"/>
</dbReference>
<keyword evidence="4" id="KW-0560">Oxidoreductase</keyword>
<comment type="similarity">
    <text evidence="2 4">Belongs to the cytochrome P450 family.</text>
</comment>
<feature type="compositionally biased region" description="Polar residues" evidence="5">
    <location>
        <begin position="51"/>
        <end position="60"/>
    </location>
</feature>
<dbReference type="Proteomes" id="UP000041254">
    <property type="component" value="Unassembled WGS sequence"/>
</dbReference>
<keyword evidence="4" id="KW-0503">Monooxygenase</keyword>
<dbReference type="CDD" id="cd00302">
    <property type="entry name" value="cytochrome_P450"/>
    <property type="match status" value="1"/>
</dbReference>
<dbReference type="PANTHER" id="PTHR24305">
    <property type="entry name" value="CYTOCHROME P450"/>
    <property type="match status" value="1"/>
</dbReference>
<evidence type="ECO:0000256" key="2">
    <source>
        <dbReference type="ARBA" id="ARBA00010617"/>
    </source>
</evidence>
<dbReference type="GO" id="GO:0005506">
    <property type="term" value="F:iron ion binding"/>
    <property type="evidence" value="ECO:0007669"/>
    <property type="project" value="InterPro"/>
</dbReference>
<dbReference type="OrthoDB" id="433427at2759"/>
<dbReference type="InterPro" id="IPR002401">
    <property type="entry name" value="Cyt_P450_E_grp-I"/>
</dbReference>
<dbReference type="Gene3D" id="1.10.630.10">
    <property type="entry name" value="Cytochrome P450"/>
    <property type="match status" value="1"/>
</dbReference>
<dbReference type="GO" id="GO:0004497">
    <property type="term" value="F:monooxygenase activity"/>
    <property type="evidence" value="ECO:0007669"/>
    <property type="project" value="UniProtKB-KW"/>
</dbReference>
<dbReference type="InterPro" id="IPR017972">
    <property type="entry name" value="Cyt_P450_CS"/>
</dbReference>
<dbReference type="SUPFAM" id="SSF48264">
    <property type="entry name" value="Cytochrome P450"/>
    <property type="match status" value="1"/>
</dbReference>
<evidence type="ECO:0000313" key="6">
    <source>
        <dbReference type="EMBL" id="CEL93663.1"/>
    </source>
</evidence>
<feature type="binding site" description="axial binding residue" evidence="3">
    <location>
        <position position="484"/>
    </location>
    <ligand>
        <name>heme</name>
        <dbReference type="ChEBI" id="CHEBI:30413"/>
    </ligand>
    <ligandPart>
        <name>Fe</name>
        <dbReference type="ChEBI" id="CHEBI:18248"/>
    </ligandPart>
</feature>
<evidence type="ECO:0000256" key="1">
    <source>
        <dbReference type="ARBA" id="ARBA00001971"/>
    </source>
</evidence>
<dbReference type="VEuPathDB" id="CryptoDB:Vbra_4874"/>
<keyword evidence="7" id="KW-1185">Reference proteome</keyword>
<evidence type="ECO:0000256" key="5">
    <source>
        <dbReference type="SAM" id="MobiDB-lite"/>
    </source>
</evidence>
<dbReference type="AlphaFoldDB" id="A0A0G4EE71"/>
<reference evidence="6 7" key="1">
    <citation type="submission" date="2014-11" db="EMBL/GenBank/DDBJ databases">
        <authorList>
            <person name="Zhu J."/>
            <person name="Qi W."/>
            <person name="Song R."/>
        </authorList>
    </citation>
    <scope>NUCLEOTIDE SEQUENCE [LARGE SCALE GENOMIC DNA]</scope>
</reference>